<name>E9I034_DAPPU</name>
<dbReference type="Proteomes" id="UP000000305">
    <property type="component" value="Unassembled WGS sequence"/>
</dbReference>
<reference evidence="2 3" key="1">
    <citation type="journal article" date="2011" name="Science">
        <title>The ecoresponsive genome of Daphnia pulex.</title>
        <authorList>
            <person name="Colbourne J.K."/>
            <person name="Pfrender M.E."/>
            <person name="Gilbert D."/>
            <person name="Thomas W.K."/>
            <person name="Tucker A."/>
            <person name="Oakley T.H."/>
            <person name="Tokishita S."/>
            <person name="Aerts A."/>
            <person name="Arnold G.J."/>
            <person name="Basu M.K."/>
            <person name="Bauer D.J."/>
            <person name="Caceres C.E."/>
            <person name="Carmel L."/>
            <person name="Casola C."/>
            <person name="Choi J.H."/>
            <person name="Detter J.C."/>
            <person name="Dong Q."/>
            <person name="Dusheyko S."/>
            <person name="Eads B.D."/>
            <person name="Frohlich T."/>
            <person name="Geiler-Samerotte K.A."/>
            <person name="Gerlach D."/>
            <person name="Hatcher P."/>
            <person name="Jogdeo S."/>
            <person name="Krijgsveld J."/>
            <person name="Kriventseva E.V."/>
            <person name="Kultz D."/>
            <person name="Laforsch C."/>
            <person name="Lindquist E."/>
            <person name="Lopez J."/>
            <person name="Manak J.R."/>
            <person name="Muller J."/>
            <person name="Pangilinan J."/>
            <person name="Patwardhan R.P."/>
            <person name="Pitluck S."/>
            <person name="Pritham E.J."/>
            <person name="Rechtsteiner A."/>
            <person name="Rho M."/>
            <person name="Rogozin I.B."/>
            <person name="Sakarya O."/>
            <person name="Salamov A."/>
            <person name="Schaack S."/>
            <person name="Shapiro H."/>
            <person name="Shiga Y."/>
            <person name="Skalitzky C."/>
            <person name="Smith Z."/>
            <person name="Souvorov A."/>
            <person name="Sung W."/>
            <person name="Tang Z."/>
            <person name="Tsuchiya D."/>
            <person name="Tu H."/>
            <person name="Vos H."/>
            <person name="Wang M."/>
            <person name="Wolf Y.I."/>
            <person name="Yamagata H."/>
            <person name="Yamada T."/>
            <person name="Ye Y."/>
            <person name="Shaw J.R."/>
            <person name="Andrews J."/>
            <person name="Crease T.J."/>
            <person name="Tang H."/>
            <person name="Lucas S.M."/>
            <person name="Robertson H.M."/>
            <person name="Bork P."/>
            <person name="Koonin E.V."/>
            <person name="Zdobnov E.M."/>
            <person name="Grigoriev I.V."/>
            <person name="Lynch M."/>
            <person name="Boore J.L."/>
        </authorList>
    </citation>
    <scope>NUCLEOTIDE SEQUENCE [LARGE SCALE GENOMIC DNA]</scope>
</reference>
<dbReference type="HOGENOM" id="CLU_010194_44_9_1"/>
<dbReference type="InParanoid" id="E9I034"/>
<dbReference type="STRING" id="6669.E9I034"/>
<dbReference type="InterPro" id="IPR002347">
    <property type="entry name" value="SDR_fam"/>
</dbReference>
<gene>
    <name evidence="2" type="ORF">DAPPUDRAFT_67833</name>
</gene>
<dbReference type="InterPro" id="IPR036291">
    <property type="entry name" value="NAD(P)-bd_dom_sf"/>
</dbReference>
<evidence type="ECO:0000256" key="1">
    <source>
        <dbReference type="ARBA" id="ARBA00023002"/>
    </source>
</evidence>
<evidence type="ECO:0000313" key="3">
    <source>
        <dbReference type="Proteomes" id="UP000000305"/>
    </source>
</evidence>
<dbReference type="KEGG" id="dpx:DAPPUDRAFT_67833"/>
<evidence type="ECO:0008006" key="4">
    <source>
        <dbReference type="Google" id="ProtNLM"/>
    </source>
</evidence>
<dbReference type="AlphaFoldDB" id="E9I034"/>
<proteinExistence type="predicted"/>
<dbReference type="OrthoDB" id="542013at2759"/>
<sequence length="115" mass="12961">GLGLAVAEQLANRGAIIIFTARDLDKGLAIQESLRERTKNPKIFCEYLDLNNFVSIHQFVSRVNQKCSKVDLLINNAGVFFHPPKETVDKFDVTFQTNYLGHFLLTELLLPVLAD</sequence>
<dbReference type="PANTHER" id="PTHR43157:SF31">
    <property type="entry name" value="PHOSPHATIDYLINOSITOL-GLYCAN BIOSYNTHESIS CLASS F PROTEIN"/>
    <property type="match status" value="1"/>
</dbReference>
<dbReference type="PhylomeDB" id="E9I034"/>
<evidence type="ECO:0000313" key="2">
    <source>
        <dbReference type="EMBL" id="EFX62646.1"/>
    </source>
</evidence>
<dbReference type="SUPFAM" id="SSF51735">
    <property type="entry name" value="NAD(P)-binding Rossmann-fold domains"/>
    <property type="match status" value="1"/>
</dbReference>
<dbReference type="Pfam" id="PF00106">
    <property type="entry name" value="adh_short"/>
    <property type="match status" value="1"/>
</dbReference>
<keyword evidence="3" id="KW-1185">Reference proteome</keyword>
<dbReference type="eggNOG" id="KOG1208">
    <property type="taxonomic scope" value="Eukaryota"/>
</dbReference>
<dbReference type="PANTHER" id="PTHR43157">
    <property type="entry name" value="PHOSPHATIDYLINOSITOL-GLYCAN BIOSYNTHESIS CLASS F PROTEIN-RELATED"/>
    <property type="match status" value="1"/>
</dbReference>
<accession>E9I034</accession>
<feature type="non-terminal residue" evidence="2">
    <location>
        <position position="1"/>
    </location>
</feature>
<protein>
    <recommendedName>
        <fullName evidence="4">Short-chain dehydrogenase</fullName>
    </recommendedName>
</protein>
<keyword evidence="1" id="KW-0560">Oxidoreductase</keyword>
<dbReference type="EMBL" id="GL733461">
    <property type="protein sequence ID" value="EFX62646.1"/>
    <property type="molecule type" value="Genomic_DNA"/>
</dbReference>
<feature type="non-terminal residue" evidence="2">
    <location>
        <position position="115"/>
    </location>
</feature>
<dbReference type="GO" id="GO:0016491">
    <property type="term" value="F:oxidoreductase activity"/>
    <property type="evidence" value="ECO:0007669"/>
    <property type="project" value="UniProtKB-KW"/>
</dbReference>
<organism evidence="2 3">
    <name type="scientific">Daphnia pulex</name>
    <name type="common">Water flea</name>
    <dbReference type="NCBI Taxonomy" id="6669"/>
    <lineage>
        <taxon>Eukaryota</taxon>
        <taxon>Metazoa</taxon>
        <taxon>Ecdysozoa</taxon>
        <taxon>Arthropoda</taxon>
        <taxon>Crustacea</taxon>
        <taxon>Branchiopoda</taxon>
        <taxon>Diplostraca</taxon>
        <taxon>Cladocera</taxon>
        <taxon>Anomopoda</taxon>
        <taxon>Daphniidae</taxon>
        <taxon>Daphnia</taxon>
    </lineage>
</organism>
<dbReference type="Gene3D" id="3.40.50.720">
    <property type="entry name" value="NAD(P)-binding Rossmann-like Domain"/>
    <property type="match status" value="1"/>
</dbReference>